<sequence length="284" mass="32400">MILKGLNTAPIKHGEHLCLMMFKIKDTNDKQHIMYMQVTTLIDLLIILRFRMLKISQYLSDNHEVYKSKIMASIESLSANTPEIVTAEAMQPDPGYLVTGLAPKFKNDKFTLVAILQNDKIITLDIDDTQTEFIIVAIQQSFNTIGDNEITQLIGSLLDFILIYSVDLTNLECLNYKEVHHEPWKKDIYSDYVTVVYCFETEQGKSNLAGAVIKVNALSNPHDIESITQKVAKLTPQFKAIQEKYPLCETFYEVIACQPGKILTKEECLDQLHAFCLKMQTRLN</sequence>
<evidence type="ECO:0000313" key="2">
    <source>
        <dbReference type="Proteomes" id="UP000510937"/>
    </source>
</evidence>
<gene>
    <name evidence="1" type="ORF">HV234_25690</name>
</gene>
<evidence type="ECO:0008006" key="3">
    <source>
        <dbReference type="Google" id="ProtNLM"/>
    </source>
</evidence>
<dbReference type="AlphaFoldDB" id="A0ABD7ANV5"/>
<dbReference type="EMBL" id="CP055315">
    <property type="protein sequence ID" value="QLO54690.1"/>
    <property type="molecule type" value="Genomic_DNA"/>
</dbReference>
<dbReference type="Proteomes" id="UP000510937">
    <property type="component" value="Chromosome"/>
</dbReference>
<organism evidence="1 2">
    <name type="scientific">Klebsiella grimontii</name>
    <dbReference type="NCBI Taxonomy" id="2058152"/>
    <lineage>
        <taxon>Bacteria</taxon>
        <taxon>Pseudomonadati</taxon>
        <taxon>Pseudomonadota</taxon>
        <taxon>Gammaproteobacteria</taxon>
        <taxon>Enterobacterales</taxon>
        <taxon>Enterobacteriaceae</taxon>
        <taxon>Klebsiella/Raoultella group</taxon>
        <taxon>Klebsiella</taxon>
    </lineage>
</organism>
<dbReference type="InterPro" id="IPR031810">
    <property type="entry name" value="YjeJ-like"/>
</dbReference>
<dbReference type="RefSeq" id="WP_024360234.1">
    <property type="nucleotide sequence ID" value="NZ_CABGUY010000018.1"/>
</dbReference>
<evidence type="ECO:0000313" key="1">
    <source>
        <dbReference type="EMBL" id="QLO54690.1"/>
    </source>
</evidence>
<accession>A0ABD7ANV5</accession>
<name>A0ABD7ANV5_9ENTR</name>
<protein>
    <recommendedName>
        <fullName evidence="3">DUF1828 domain-containing protein</fullName>
    </recommendedName>
</protein>
<dbReference type="GeneID" id="97397653"/>
<reference evidence="2" key="1">
    <citation type="submission" date="2020-06" db="EMBL/GenBank/DDBJ databases">
        <title>REHAB project genomes.</title>
        <authorList>
            <person name="Shaw L.P."/>
        </authorList>
    </citation>
    <scope>NUCLEOTIDE SEQUENCE [LARGE SCALE GENOMIC DNA]</scope>
    <source>
        <strain evidence="2">RHBSTW-00555</strain>
    </source>
</reference>
<proteinExistence type="predicted"/>
<dbReference type="Pfam" id="PF15922">
    <property type="entry name" value="YjeJ"/>
    <property type="match status" value="1"/>
</dbReference>